<accession>A0A9P4W7Q6</accession>
<name>A0A9P4W7Q6_CURKU</name>
<evidence type="ECO:0000313" key="6">
    <source>
        <dbReference type="EMBL" id="KAF2996652.1"/>
    </source>
</evidence>
<keyword evidence="1 3" id="KW-0210">Decarboxylase</keyword>
<dbReference type="InterPro" id="IPR032466">
    <property type="entry name" value="Metal_Hydrolase"/>
</dbReference>
<dbReference type="PANTHER" id="PTHR21240:SF30">
    <property type="entry name" value="AMIDOHYDROLASE-RELATED DOMAIN-CONTAINING PROTEIN-RELATED"/>
    <property type="match status" value="1"/>
</dbReference>
<evidence type="ECO:0000256" key="4">
    <source>
        <dbReference type="SAM" id="MobiDB-lite"/>
    </source>
</evidence>
<dbReference type="GO" id="GO:0016787">
    <property type="term" value="F:hydrolase activity"/>
    <property type="evidence" value="ECO:0007669"/>
    <property type="project" value="InterPro"/>
</dbReference>
<dbReference type="GO" id="GO:0005829">
    <property type="term" value="C:cytosol"/>
    <property type="evidence" value="ECO:0007669"/>
    <property type="project" value="TreeGrafter"/>
</dbReference>
<evidence type="ECO:0000313" key="7">
    <source>
        <dbReference type="Proteomes" id="UP000801428"/>
    </source>
</evidence>
<dbReference type="InterPro" id="IPR006680">
    <property type="entry name" value="Amidohydro-rel"/>
</dbReference>
<dbReference type="EMBL" id="SWKU01000026">
    <property type="protein sequence ID" value="KAF2996652.1"/>
    <property type="molecule type" value="Genomic_DNA"/>
</dbReference>
<protein>
    <recommendedName>
        <fullName evidence="5">Amidohydrolase-related domain-containing protein</fullName>
    </recommendedName>
</protein>
<dbReference type="PANTHER" id="PTHR21240">
    <property type="entry name" value="2-AMINO-3-CARBOXYLMUCONATE-6-SEMIALDEHYDE DECARBOXYLASE"/>
    <property type="match status" value="1"/>
</dbReference>
<keyword evidence="2 3" id="KW-0456">Lyase</keyword>
<dbReference type="OrthoDB" id="432010at2759"/>
<comment type="caution">
    <text evidence="6">The sequence shown here is derived from an EMBL/GenBank/DDBJ whole genome shotgun (WGS) entry which is preliminary data.</text>
</comment>
<feature type="compositionally biased region" description="Low complexity" evidence="4">
    <location>
        <begin position="37"/>
        <end position="52"/>
    </location>
</feature>
<dbReference type="AlphaFoldDB" id="A0A9P4W7Q6"/>
<dbReference type="SUPFAM" id="SSF51556">
    <property type="entry name" value="Metallo-dependent hydrolases"/>
    <property type="match status" value="1"/>
</dbReference>
<dbReference type="Gene3D" id="3.20.20.140">
    <property type="entry name" value="Metal-dependent hydrolases"/>
    <property type="match status" value="1"/>
</dbReference>
<dbReference type="InterPro" id="IPR032465">
    <property type="entry name" value="ACMSD"/>
</dbReference>
<evidence type="ECO:0000256" key="2">
    <source>
        <dbReference type="ARBA" id="ARBA00023239"/>
    </source>
</evidence>
<comment type="similarity">
    <text evidence="3">Belongs to the metallo-dependent hydrolases superfamily.</text>
</comment>
<dbReference type="Pfam" id="PF04909">
    <property type="entry name" value="Amidohydro_2"/>
    <property type="match status" value="1"/>
</dbReference>
<evidence type="ECO:0000259" key="5">
    <source>
        <dbReference type="Pfam" id="PF04909"/>
    </source>
</evidence>
<dbReference type="GO" id="GO:0019748">
    <property type="term" value="P:secondary metabolic process"/>
    <property type="evidence" value="ECO:0007669"/>
    <property type="project" value="TreeGrafter"/>
</dbReference>
<keyword evidence="7" id="KW-1185">Reference proteome</keyword>
<feature type="region of interest" description="Disordered" evidence="4">
    <location>
        <begin position="101"/>
        <end position="120"/>
    </location>
</feature>
<dbReference type="Proteomes" id="UP000801428">
    <property type="component" value="Unassembled WGS sequence"/>
</dbReference>
<organism evidence="6 7">
    <name type="scientific">Curvularia kusanoi</name>
    <name type="common">Cochliobolus kusanoi</name>
    <dbReference type="NCBI Taxonomy" id="90978"/>
    <lineage>
        <taxon>Eukaryota</taxon>
        <taxon>Fungi</taxon>
        <taxon>Dikarya</taxon>
        <taxon>Ascomycota</taxon>
        <taxon>Pezizomycotina</taxon>
        <taxon>Dothideomycetes</taxon>
        <taxon>Pleosporomycetidae</taxon>
        <taxon>Pleosporales</taxon>
        <taxon>Pleosporineae</taxon>
        <taxon>Pleosporaceae</taxon>
        <taxon>Curvularia</taxon>
    </lineage>
</organism>
<dbReference type="GO" id="GO:0016831">
    <property type="term" value="F:carboxy-lyase activity"/>
    <property type="evidence" value="ECO:0007669"/>
    <property type="project" value="UniProtKB-KW"/>
</dbReference>
<evidence type="ECO:0000256" key="1">
    <source>
        <dbReference type="ARBA" id="ARBA00022793"/>
    </source>
</evidence>
<proteinExistence type="inferred from homology"/>
<feature type="region of interest" description="Disordered" evidence="4">
    <location>
        <begin position="29"/>
        <end position="68"/>
    </location>
</feature>
<evidence type="ECO:0000256" key="3">
    <source>
        <dbReference type="RuleBase" id="RU366045"/>
    </source>
</evidence>
<feature type="domain" description="Amidohydrolase-related" evidence="5">
    <location>
        <begin position="208"/>
        <end position="476"/>
    </location>
</feature>
<reference evidence="6" key="1">
    <citation type="submission" date="2019-04" db="EMBL/GenBank/DDBJ databases">
        <title>Sequencing of skin fungus with MAO and IRED activity.</title>
        <authorList>
            <person name="Marsaioli A.J."/>
            <person name="Bonatto J.M.C."/>
            <person name="Reis Junior O."/>
        </authorList>
    </citation>
    <scope>NUCLEOTIDE SEQUENCE</scope>
    <source>
        <strain evidence="6">30M1</strain>
    </source>
</reference>
<gene>
    <name evidence="6" type="ORF">E8E13_003533</name>
</gene>
<sequence>MMASKFVENLEEVPITHPHLNVSLDDILAEEGRKRSSSQSSQSSNSNGRSGSESAQSPTSPTHHEGHLGSIRRRAFTLGSKKSALPSLDPVHVVIAISQKKHIDHRPDHPSQLDLSPLQHQNPPTQYYPLPMTTRAPISVPLVACLESFLSPTLNAPQSSPSSPALHLLSAPTLATLKSLSHSRTRDMRHLGHTVQILSHVPFDAATPQMCTKLNDALESGTRLQSDRYVALALLPGGLGEGSQAAAELQRCVAKLKFAGGVVALGRGWEEGRFEEVWGMAQRLGVPIVLREGWPSCDQVSRGGFGDLDHEKAGADGWQVEEYTQGLPDSLVAPLVTHLHSAHTASPIPVLRLYLSGVFDRHPTLRLVLAHPGTLPSLLPRIDMVLDSVPAADKPQRSFLDVWQHNIYLTTADILDISSLRTFLEQIPSDRVLYASNYPLEARGRGLMDDLKESGFLSDEEWDCLAWKNAKLLFKLKLPDRGPYNVNSRTRAEPGQHAVLA</sequence>